<proteinExistence type="predicted"/>
<dbReference type="HOGENOM" id="CLU_2953752_0_0_10"/>
<dbReference type="RefSeq" id="WP_013685964.1">
    <property type="nucleotide sequence ID" value="NC_015321.1"/>
</dbReference>
<evidence type="ECO:0000256" key="1">
    <source>
        <dbReference type="SAM" id="MobiDB-lite"/>
    </source>
</evidence>
<feature type="region of interest" description="Disordered" evidence="1">
    <location>
        <begin position="18"/>
        <end position="59"/>
    </location>
</feature>
<name>F2IBA6_FLUTR</name>
<dbReference type="KEGG" id="fte:Fluta_1197"/>
<gene>
    <name evidence="2" type="ordered locus">Fluta_1197</name>
</gene>
<dbReference type="EMBL" id="CP002542">
    <property type="protein sequence ID" value="AEA43192.1"/>
    <property type="molecule type" value="Genomic_DNA"/>
</dbReference>
<feature type="compositionally biased region" description="Basic and acidic residues" evidence="1">
    <location>
        <begin position="44"/>
        <end position="59"/>
    </location>
</feature>
<sequence precursor="true">MKNLVLILFVAGVTPITTYAQDRNEQTEPVKVETKKKPAKISPAKKEEKKKEQPIKKID</sequence>
<protein>
    <submittedName>
        <fullName evidence="2">Uncharacterized protein</fullName>
    </submittedName>
</protein>
<dbReference type="STRING" id="755732.Fluta_1197"/>
<dbReference type="AlphaFoldDB" id="F2IBA6"/>
<evidence type="ECO:0000313" key="3">
    <source>
        <dbReference type="Proteomes" id="UP000007463"/>
    </source>
</evidence>
<organism evidence="2 3">
    <name type="scientific">Fluviicola taffensis (strain DSM 16823 / NCIMB 13979 / RW262)</name>
    <dbReference type="NCBI Taxonomy" id="755732"/>
    <lineage>
        <taxon>Bacteria</taxon>
        <taxon>Pseudomonadati</taxon>
        <taxon>Bacteroidota</taxon>
        <taxon>Flavobacteriia</taxon>
        <taxon>Flavobacteriales</taxon>
        <taxon>Crocinitomicaceae</taxon>
        <taxon>Fluviicola</taxon>
    </lineage>
</organism>
<feature type="compositionally biased region" description="Basic and acidic residues" evidence="1">
    <location>
        <begin position="22"/>
        <end position="36"/>
    </location>
</feature>
<reference evidence="2 3" key="1">
    <citation type="journal article" date="2011" name="Stand. Genomic Sci.">
        <title>Complete genome sequence of the gliding freshwater bacterium Fluviicola taffensis type strain (RW262).</title>
        <authorList>
            <person name="Woyke T."/>
            <person name="Chertkov O."/>
            <person name="Lapidus A."/>
            <person name="Nolan M."/>
            <person name="Lucas S."/>
            <person name="Del Rio T.G."/>
            <person name="Tice H."/>
            <person name="Cheng J.F."/>
            <person name="Tapia R."/>
            <person name="Han C."/>
            <person name="Goodwin L."/>
            <person name="Pitluck S."/>
            <person name="Liolios K."/>
            <person name="Pagani I."/>
            <person name="Ivanova N."/>
            <person name="Huntemann M."/>
            <person name="Mavromatis K."/>
            <person name="Mikhailova N."/>
            <person name="Pati A."/>
            <person name="Chen A."/>
            <person name="Palaniappan K."/>
            <person name="Land M."/>
            <person name="Hauser L."/>
            <person name="Brambilla E.M."/>
            <person name="Rohde M."/>
            <person name="Mwirichia R."/>
            <person name="Sikorski J."/>
            <person name="Tindall B.J."/>
            <person name="Goker M."/>
            <person name="Bristow J."/>
            <person name="Eisen J.A."/>
            <person name="Markowitz V."/>
            <person name="Hugenholtz P."/>
            <person name="Klenk H.P."/>
            <person name="Kyrpides N.C."/>
        </authorList>
    </citation>
    <scope>NUCLEOTIDE SEQUENCE [LARGE SCALE GENOMIC DNA]</scope>
    <source>
        <strain evidence="3">DSM 16823 / RW262 / RW262</strain>
    </source>
</reference>
<accession>F2IBA6</accession>
<reference evidence="3" key="2">
    <citation type="submission" date="2011-02" db="EMBL/GenBank/DDBJ databases">
        <title>The complete genome of Fluviicola taffensis DSM 16823.</title>
        <authorList>
            <consortium name="US DOE Joint Genome Institute (JGI-PGF)"/>
            <person name="Lucas S."/>
            <person name="Copeland A."/>
            <person name="Lapidus A."/>
            <person name="Bruce D."/>
            <person name="Goodwin L."/>
            <person name="Pitluck S."/>
            <person name="Kyrpides N."/>
            <person name="Mavromatis K."/>
            <person name="Ivanova N."/>
            <person name="Mikhailova N."/>
            <person name="Pagani I."/>
            <person name="Chertkov O."/>
            <person name="Detter J.C."/>
            <person name="Han C."/>
            <person name="Tapia R."/>
            <person name="Land M."/>
            <person name="Hauser L."/>
            <person name="Markowitz V."/>
            <person name="Cheng J.-F."/>
            <person name="Hugenholtz P."/>
            <person name="Woyke T."/>
            <person name="Wu D."/>
            <person name="Tindall B."/>
            <person name="Pomrenke H.G."/>
            <person name="Brambilla E."/>
            <person name="Klenk H.-P."/>
            <person name="Eisen J.A."/>
        </authorList>
    </citation>
    <scope>NUCLEOTIDE SEQUENCE [LARGE SCALE GENOMIC DNA]</scope>
    <source>
        <strain evidence="3">DSM 16823 / RW262 / RW262</strain>
    </source>
</reference>
<dbReference type="Proteomes" id="UP000007463">
    <property type="component" value="Chromosome"/>
</dbReference>
<keyword evidence="3" id="KW-1185">Reference proteome</keyword>
<evidence type="ECO:0000313" key="2">
    <source>
        <dbReference type="EMBL" id="AEA43192.1"/>
    </source>
</evidence>